<dbReference type="EMBL" id="SGWX01000001">
    <property type="protein sequence ID" value="RZS61273.1"/>
    <property type="molecule type" value="Genomic_DNA"/>
</dbReference>
<dbReference type="Pfam" id="PF13238">
    <property type="entry name" value="AAA_18"/>
    <property type="match status" value="1"/>
</dbReference>
<keyword evidence="2" id="KW-1185">Reference proteome</keyword>
<accession>A0A4Q7M2T1</accession>
<gene>
    <name evidence="1" type="ORF">EV386_1570</name>
</gene>
<organism evidence="1 2">
    <name type="scientific">Xylanimonas ulmi</name>
    <dbReference type="NCBI Taxonomy" id="228973"/>
    <lineage>
        <taxon>Bacteria</taxon>
        <taxon>Bacillati</taxon>
        <taxon>Actinomycetota</taxon>
        <taxon>Actinomycetes</taxon>
        <taxon>Micrococcales</taxon>
        <taxon>Promicromonosporaceae</taxon>
        <taxon>Xylanimonas</taxon>
    </lineage>
</organism>
<keyword evidence="1" id="KW-0808">Transferase</keyword>
<dbReference type="GO" id="GO:0016301">
    <property type="term" value="F:kinase activity"/>
    <property type="evidence" value="ECO:0007669"/>
    <property type="project" value="UniProtKB-KW"/>
</dbReference>
<name>A0A4Q7M2T1_9MICO</name>
<comment type="caution">
    <text evidence="1">The sequence shown here is derived from an EMBL/GenBank/DDBJ whole genome shotgun (WGS) entry which is preliminary data.</text>
</comment>
<evidence type="ECO:0000313" key="2">
    <source>
        <dbReference type="Proteomes" id="UP000293852"/>
    </source>
</evidence>
<protein>
    <submittedName>
        <fullName evidence="1">Shikimate kinase</fullName>
    </submittedName>
</protein>
<keyword evidence="1" id="KW-0418">Kinase</keyword>
<dbReference type="OrthoDB" id="5019413at2"/>
<evidence type="ECO:0000313" key="1">
    <source>
        <dbReference type="EMBL" id="RZS61273.1"/>
    </source>
</evidence>
<dbReference type="Gene3D" id="3.40.50.300">
    <property type="entry name" value="P-loop containing nucleotide triphosphate hydrolases"/>
    <property type="match status" value="1"/>
</dbReference>
<reference evidence="1 2" key="1">
    <citation type="submission" date="2019-02" db="EMBL/GenBank/DDBJ databases">
        <title>Sequencing the genomes of 1000 actinobacteria strains.</title>
        <authorList>
            <person name="Klenk H.-P."/>
        </authorList>
    </citation>
    <scope>NUCLEOTIDE SEQUENCE [LARGE SCALE GENOMIC DNA]</scope>
    <source>
        <strain evidence="1 2">DSM 16932</strain>
    </source>
</reference>
<dbReference type="Proteomes" id="UP000293852">
    <property type="component" value="Unassembled WGS sequence"/>
</dbReference>
<dbReference type="SUPFAM" id="SSF52540">
    <property type="entry name" value="P-loop containing nucleoside triphosphate hydrolases"/>
    <property type="match status" value="1"/>
</dbReference>
<proteinExistence type="predicted"/>
<dbReference type="AlphaFoldDB" id="A0A4Q7M2T1"/>
<sequence>MGAHPRHAARRGGVTAPDRPAGRAVVLLTGMSGAGKTAALRGLAARGHAVADLDYDGHSVLVRAPGQPVGWEQVWDLVRVRARIDAHGAGVLFLAGTAPNQSEVYDRLDAVVLLTAPREVLLARVAARTDNPYGKDAAGRAQIEHDIDAVEPLLRRGATHVVSSDRPLADVVTDVERIAAGVVSAADG</sequence>
<dbReference type="InterPro" id="IPR027417">
    <property type="entry name" value="P-loop_NTPase"/>
</dbReference>